<protein>
    <recommendedName>
        <fullName evidence="4">Protection of telomeres protein 1</fullName>
    </recommendedName>
</protein>
<dbReference type="Pfam" id="PF02765">
    <property type="entry name" value="POT1"/>
    <property type="match status" value="1"/>
</dbReference>
<gene>
    <name evidence="11" type="ORF">GFSPODELE1_LOCUS5474</name>
</gene>
<keyword evidence="6" id="KW-0779">Telomere</keyword>
<dbReference type="EMBL" id="OZ037946">
    <property type="protein sequence ID" value="CAL1705546.1"/>
    <property type="molecule type" value="Genomic_DNA"/>
</dbReference>
<dbReference type="Pfam" id="PF16686">
    <property type="entry name" value="POT1PC"/>
    <property type="match status" value="2"/>
</dbReference>
<dbReference type="SUPFAM" id="SSF50249">
    <property type="entry name" value="Nucleic acid-binding proteins"/>
    <property type="match status" value="3"/>
</dbReference>
<feature type="compositionally biased region" description="Polar residues" evidence="9">
    <location>
        <begin position="363"/>
        <end position="382"/>
    </location>
</feature>
<feature type="region of interest" description="Disordered" evidence="9">
    <location>
        <begin position="249"/>
        <end position="278"/>
    </location>
</feature>
<evidence type="ECO:0000256" key="3">
    <source>
        <dbReference type="ARBA" id="ARBA00008442"/>
    </source>
</evidence>
<name>A0ABP1DCE8_9APHY</name>
<dbReference type="PANTHER" id="PTHR14513:SF0">
    <property type="entry name" value="PROTECTION OF TELOMERES PROTEIN 1"/>
    <property type="match status" value="1"/>
</dbReference>
<evidence type="ECO:0000256" key="5">
    <source>
        <dbReference type="ARBA" id="ARBA00022454"/>
    </source>
</evidence>
<accession>A0ABP1DCE8</accession>
<evidence type="ECO:0000256" key="1">
    <source>
        <dbReference type="ARBA" id="ARBA00004123"/>
    </source>
</evidence>
<dbReference type="SMART" id="SM00976">
    <property type="entry name" value="Telo_bind"/>
    <property type="match status" value="1"/>
</dbReference>
<keyword evidence="5" id="KW-0158">Chromosome</keyword>
<evidence type="ECO:0000256" key="9">
    <source>
        <dbReference type="SAM" id="MobiDB-lite"/>
    </source>
</evidence>
<keyword evidence="12" id="KW-1185">Reference proteome</keyword>
<dbReference type="InterPro" id="IPR011564">
    <property type="entry name" value="Telomer_end-bd_POT1/Cdc13"/>
</dbReference>
<keyword evidence="7" id="KW-0238">DNA-binding</keyword>
<feature type="compositionally biased region" description="Polar residues" evidence="9">
    <location>
        <begin position="309"/>
        <end position="318"/>
    </location>
</feature>
<evidence type="ECO:0000256" key="7">
    <source>
        <dbReference type="ARBA" id="ARBA00023125"/>
    </source>
</evidence>
<dbReference type="InterPro" id="IPR012340">
    <property type="entry name" value="NA-bd_OB-fold"/>
</dbReference>
<dbReference type="InterPro" id="IPR032042">
    <property type="entry name" value="POT1PC"/>
</dbReference>
<dbReference type="PANTHER" id="PTHR14513">
    <property type="entry name" value="PROTECTION OF TELOMERES 1"/>
    <property type="match status" value="1"/>
</dbReference>
<feature type="region of interest" description="Disordered" evidence="9">
    <location>
        <begin position="305"/>
        <end position="346"/>
    </location>
</feature>
<proteinExistence type="inferred from homology"/>
<reference evidence="12" key="1">
    <citation type="submission" date="2024-04" db="EMBL/GenBank/DDBJ databases">
        <authorList>
            <person name="Shaw F."/>
            <person name="Minotto A."/>
        </authorList>
    </citation>
    <scope>NUCLEOTIDE SEQUENCE [LARGE SCALE GENOMIC DNA]</scope>
</reference>
<feature type="compositionally biased region" description="Basic and acidic residues" evidence="9">
    <location>
        <begin position="1"/>
        <end position="27"/>
    </location>
</feature>
<sequence length="1140" mass="127537">MKRNGDSKLDLERKRHKAAHIEQHTDSNGEDDVLFQPSQERRASDIRQSGSDGTGYLEGRVHMKWPPMGGKVQLIMETKENGNTFRFDVSFADGCAKLLVSSGVNFSVGDRFQLSLNGAIVEASTVSKSNVLGLSLNYRDGVALKFVSRSRAVDPLQSVNSFADVIGLTQVKKVIPHPHEVPRDDWFSTQNVVVQPPLSSQCPGIPRPFHDAEVKTPLAIQSTSNEIKRVDSVSGRQNTLVASSKSEYLRPGIPEQRSPSASSVTSVRSVNPGSSLNSHSASLPEFVQGSSAVVPGATKAVVLEHTTKPKTTNFSNLSKKAEKSARRRQRAALKATEQARQTPPPQVQVAVIENKETLAVQTSLEQSDIQASNSLQHPSISVSPGKGSVVSESGRSTPPPTIHDLNGLIPARSPVPTPTPVKHENSAHGDPALNLRAGCSVSKHPYDVQYAPLASLASLPRFPSMQNVIGIILDVGDLRETRKGEYCRRVTLVDPSNLVSHDLEKGLSINCFTASRQHNLPDGISKGDILLLRDIRVQEYKGNLQYLAPSMRQWTWAVVDLKSLRRHQDDSSAGSPSSFQPCQEEIQYCIRLNDWWNAVQEEHGPEGSNQPIHHDLSAIGATSIRADSRRQNREHRLLKDASPDAPPQGYFDCTVEVLYKYDNTNNRLRIYNLYVTDYTRNELFIPQQSDWCPPGLLDRVLQIEMWDDAALAAEDMQPGEFYLLRNVRMRYSQGGGMAGKLVENKITKLDVDELDSQPYLAELLQRKAEWQRTAEEQGENKFPHRLLEETIPDKFFRCTVQVLGISHKDDERSYLYATDYTCRNDFASVWFDRQPGDLVPNDRILKVLLLDEQAKTAKSLKPGDFVSLRHIRLRTSEYRGEVRLTGRMGGNQRLIFKLNAQGTGNEDLIALLQRKEEWEVQQKSEQGIAQQANGKMTNGRKQKQEPQATMGDDLAPKKPQRTAAPGTMTIKQIQRCTTCPARFLVRARIVSLYPLELEDCVVLHCTGCKEDVPKGFRICTKCVDNMSDTSVVPRYQFFFMIEDEDGDTLIIAINRNDNSLLDGLEAADFHEDFDAFEDFRERLAPIIGNLEEVNRAVERGRVLEPNTPFVQFEIGSWLNKRNERAYVFLNHSLLHSAVES</sequence>
<evidence type="ECO:0000256" key="6">
    <source>
        <dbReference type="ARBA" id="ARBA00022895"/>
    </source>
</evidence>
<feature type="compositionally biased region" description="Low complexity" evidence="9">
    <location>
        <begin position="258"/>
        <end position="270"/>
    </location>
</feature>
<feature type="region of interest" description="Disordered" evidence="9">
    <location>
        <begin position="1"/>
        <end position="35"/>
    </location>
</feature>
<evidence type="ECO:0000313" key="12">
    <source>
        <dbReference type="Proteomes" id="UP001497453"/>
    </source>
</evidence>
<dbReference type="Proteomes" id="UP001497453">
    <property type="component" value="Chromosome 3"/>
</dbReference>
<feature type="region of interest" description="Disordered" evidence="9">
    <location>
        <begin position="922"/>
        <end position="963"/>
    </location>
</feature>
<feature type="region of interest" description="Disordered" evidence="9">
    <location>
        <begin position="363"/>
        <end position="407"/>
    </location>
</feature>
<comment type="similarity">
    <text evidence="3">Belongs to the telombin family.</text>
</comment>
<evidence type="ECO:0000256" key="2">
    <source>
        <dbReference type="ARBA" id="ARBA00004574"/>
    </source>
</evidence>
<keyword evidence="8" id="KW-0539">Nucleus</keyword>
<feature type="compositionally biased region" description="Polar residues" evidence="9">
    <location>
        <begin position="923"/>
        <end position="936"/>
    </location>
</feature>
<evidence type="ECO:0000256" key="8">
    <source>
        <dbReference type="ARBA" id="ARBA00023242"/>
    </source>
</evidence>
<evidence type="ECO:0000256" key="4">
    <source>
        <dbReference type="ARBA" id="ARBA00015253"/>
    </source>
</evidence>
<evidence type="ECO:0000259" key="10">
    <source>
        <dbReference type="SMART" id="SM00976"/>
    </source>
</evidence>
<dbReference type="InterPro" id="IPR028389">
    <property type="entry name" value="POT1"/>
</dbReference>
<dbReference type="Gene3D" id="2.40.50.140">
    <property type="entry name" value="Nucleic acid-binding proteins"/>
    <property type="match status" value="4"/>
</dbReference>
<feature type="domain" description="Telomeric single stranded DNA binding POT1/Cdc13" evidence="10">
    <location>
        <begin position="450"/>
        <end position="597"/>
    </location>
</feature>
<evidence type="ECO:0000313" key="11">
    <source>
        <dbReference type="EMBL" id="CAL1705546.1"/>
    </source>
</evidence>
<organism evidence="11 12">
    <name type="scientific">Somion occarium</name>
    <dbReference type="NCBI Taxonomy" id="3059160"/>
    <lineage>
        <taxon>Eukaryota</taxon>
        <taxon>Fungi</taxon>
        <taxon>Dikarya</taxon>
        <taxon>Basidiomycota</taxon>
        <taxon>Agaricomycotina</taxon>
        <taxon>Agaricomycetes</taxon>
        <taxon>Polyporales</taxon>
        <taxon>Cerrenaceae</taxon>
        <taxon>Somion</taxon>
    </lineage>
</organism>
<comment type="subcellular location">
    <subcellularLocation>
        <location evidence="2">Chromosome</location>
        <location evidence="2">Telomere</location>
    </subcellularLocation>
    <subcellularLocation>
        <location evidence="1">Nucleus</location>
    </subcellularLocation>
</comment>